<dbReference type="Pfam" id="PF14576">
    <property type="entry name" value="SEO_N"/>
    <property type="match status" value="1"/>
</dbReference>
<evidence type="ECO:0000259" key="1">
    <source>
        <dbReference type="Pfam" id="PF14576"/>
    </source>
</evidence>
<name>A0A1Q3DBL7_CEPFO</name>
<keyword evidence="4" id="KW-1185">Reference proteome</keyword>
<dbReference type="GO" id="GO:0010088">
    <property type="term" value="P:phloem development"/>
    <property type="evidence" value="ECO:0007669"/>
    <property type="project" value="InterPro"/>
</dbReference>
<sequence>MDPAINPTPTNMQTQADLQSQAIRQTPANIQTPATMISPISMQTLPNTATPANVRGPLNMQPLDNMQTPANVPALTPMQTPAIRRSPTDITMQTPAYKPTPVNTQQLISGDRRMFFSSEDNIMSKQIQTTHALDASEVNVKPLLRIAEDIFNRSSSALDAIISPGIQAHVETFDDKAYQASFIGMLEDLVSLIDRISCELACKCSGGGDAHSTTMAILNTLSSYTWDSKLVLALSAFAVNYGEFWLLAQSYTSNPLAKSMAILKQLPEILEHTSNLKPRFDSIKMLIKAVLDISKCIIKFRDLPSQYITMEVAALSTATAHVPIAVYWTIRSIVACASQITSLTGLGHEYFISTTETWELSSLAHKVTNMRSHLETQLETCYKHIEEKKHIEAYQYCIHLFETPQIDNMKILKALLNPRDDPQPLIEGATKKRVTLDGLRRKFVLLLISDLDISQMELDILEQIYNVSRMHPTKAESQYEVVWLQIVDPSVPWTETKQKQFQNLQTNMQWYSVPHPSLIDSAVIKFIRDKWHFGNKPILVVLDPQGRVACPNALHMMWIWGDRAFPFTTAREEAIWKEETWGLELLVNGIDQTILNWITEGRFICLYGGEDIEWIRKLTNTAKTVAQAAGVSLGMVYVGKSNPKERVRKNISIIIAENLSHYWQDLNLIWYFWVRLESMWHSKNQLGRKVEDDPIMQQIMAMLTFDSSEGGWVVLGRGSTELIKSKGGQFIEGLAGYDQWKEQVPEKGYVKALGDHLHEIQTPHHCNKLVLPGASGMIPEKVACSECGKIMERYIMYQCCDE</sequence>
<proteinExistence type="predicted"/>
<evidence type="ECO:0000313" key="3">
    <source>
        <dbReference type="EMBL" id="GAV89926.1"/>
    </source>
</evidence>
<organism evidence="3 4">
    <name type="scientific">Cephalotus follicularis</name>
    <name type="common">Albany pitcher plant</name>
    <dbReference type="NCBI Taxonomy" id="3775"/>
    <lineage>
        <taxon>Eukaryota</taxon>
        <taxon>Viridiplantae</taxon>
        <taxon>Streptophyta</taxon>
        <taxon>Embryophyta</taxon>
        <taxon>Tracheophyta</taxon>
        <taxon>Spermatophyta</taxon>
        <taxon>Magnoliopsida</taxon>
        <taxon>eudicotyledons</taxon>
        <taxon>Gunneridae</taxon>
        <taxon>Pentapetalae</taxon>
        <taxon>rosids</taxon>
        <taxon>fabids</taxon>
        <taxon>Oxalidales</taxon>
        <taxon>Cephalotaceae</taxon>
        <taxon>Cephalotus</taxon>
    </lineage>
</organism>
<protein>
    <submittedName>
        <fullName evidence="3">Uncharacterized protein</fullName>
    </submittedName>
</protein>
<comment type="caution">
    <text evidence="3">The sequence shown here is derived from an EMBL/GenBank/DDBJ whole genome shotgun (WGS) entry which is preliminary data.</text>
</comment>
<dbReference type="OrthoDB" id="1854460at2759"/>
<gene>
    <name evidence="3" type="ORF">CFOL_v3_33337</name>
</gene>
<dbReference type="EMBL" id="BDDD01005841">
    <property type="protein sequence ID" value="GAV89926.1"/>
    <property type="molecule type" value="Genomic_DNA"/>
</dbReference>
<dbReference type="InterPro" id="IPR027944">
    <property type="entry name" value="SEO_C"/>
</dbReference>
<feature type="domain" description="Sieve element occlusion N-terminal" evidence="1">
    <location>
        <begin position="118"/>
        <end position="405"/>
    </location>
</feature>
<dbReference type="InterPro" id="IPR027942">
    <property type="entry name" value="SEO_N"/>
</dbReference>
<dbReference type="AlphaFoldDB" id="A0A1Q3DBL7"/>
<dbReference type="InterPro" id="IPR039299">
    <property type="entry name" value="SEOA"/>
</dbReference>
<dbReference type="PANTHER" id="PTHR33232">
    <property type="entry name" value="PROTEIN SIEVE ELEMENT OCCLUSION B-LIKE"/>
    <property type="match status" value="1"/>
</dbReference>
<feature type="domain" description="Sieve element occlusion C-terminal" evidence="2">
    <location>
        <begin position="571"/>
        <end position="800"/>
    </location>
</feature>
<evidence type="ECO:0000313" key="4">
    <source>
        <dbReference type="Proteomes" id="UP000187406"/>
    </source>
</evidence>
<dbReference type="InParanoid" id="A0A1Q3DBL7"/>
<dbReference type="PANTHER" id="PTHR33232:SF16">
    <property type="entry name" value="PROTEIN SIEVE ELEMENT OCCLUSION A"/>
    <property type="match status" value="1"/>
</dbReference>
<reference evidence="4" key="1">
    <citation type="submission" date="2016-04" db="EMBL/GenBank/DDBJ databases">
        <title>Cephalotus genome sequencing.</title>
        <authorList>
            <person name="Fukushima K."/>
            <person name="Hasebe M."/>
            <person name="Fang X."/>
        </authorList>
    </citation>
    <scope>NUCLEOTIDE SEQUENCE [LARGE SCALE GENOMIC DNA]</scope>
    <source>
        <strain evidence="4">cv. St1</strain>
    </source>
</reference>
<dbReference type="STRING" id="3775.A0A1Q3DBL7"/>
<dbReference type="Pfam" id="PF14577">
    <property type="entry name" value="SEO_C"/>
    <property type="match status" value="1"/>
</dbReference>
<dbReference type="Proteomes" id="UP000187406">
    <property type="component" value="Unassembled WGS sequence"/>
</dbReference>
<accession>A0A1Q3DBL7</accession>
<dbReference type="FunCoup" id="A0A1Q3DBL7">
    <property type="interactions" value="292"/>
</dbReference>
<evidence type="ECO:0000259" key="2">
    <source>
        <dbReference type="Pfam" id="PF14577"/>
    </source>
</evidence>